<dbReference type="PANTHER" id="PTHR28152:SF1">
    <property type="entry name" value="HYDROXYACYL-THIOESTER DEHYDRATASE TYPE 2, MITOCHONDRIAL"/>
    <property type="match status" value="1"/>
</dbReference>
<feature type="domain" description="FAS1-like dehydratase" evidence="1">
    <location>
        <begin position="67"/>
        <end position="139"/>
    </location>
</feature>
<dbReference type="RefSeq" id="WP_073037720.1">
    <property type="nucleotide sequence ID" value="NZ_BMLR01000022.1"/>
</dbReference>
<name>A0A1M7JWN6_9RHOB</name>
<evidence type="ECO:0000313" key="3">
    <source>
        <dbReference type="Proteomes" id="UP000183974"/>
    </source>
</evidence>
<organism evidence="2 3">
    <name type="scientific">Roseovarius pacificus</name>
    <dbReference type="NCBI Taxonomy" id="337701"/>
    <lineage>
        <taxon>Bacteria</taxon>
        <taxon>Pseudomonadati</taxon>
        <taxon>Pseudomonadota</taxon>
        <taxon>Alphaproteobacteria</taxon>
        <taxon>Rhodobacterales</taxon>
        <taxon>Roseobacteraceae</taxon>
        <taxon>Roseovarius</taxon>
    </lineage>
</organism>
<dbReference type="PANTHER" id="PTHR28152">
    <property type="entry name" value="HYDROXYACYL-THIOESTER DEHYDRATASE TYPE 2, MITOCHONDRIAL"/>
    <property type="match status" value="1"/>
</dbReference>
<dbReference type="InterPro" id="IPR029069">
    <property type="entry name" value="HotDog_dom_sf"/>
</dbReference>
<evidence type="ECO:0000313" key="2">
    <source>
        <dbReference type="EMBL" id="SHM57446.1"/>
    </source>
</evidence>
<dbReference type="EMBL" id="FRBR01000023">
    <property type="protein sequence ID" value="SHM57446.1"/>
    <property type="molecule type" value="Genomic_DNA"/>
</dbReference>
<keyword evidence="3" id="KW-1185">Reference proteome</keyword>
<gene>
    <name evidence="2" type="ORF">SAMN05444398_1233</name>
</gene>
<protein>
    <submittedName>
        <fullName evidence="2">3-methylfumaryl-CoA hydratase</fullName>
    </submittedName>
</protein>
<dbReference type="InterPro" id="IPR052741">
    <property type="entry name" value="Mitochondrial_HTD2"/>
</dbReference>
<dbReference type="AlphaFoldDB" id="A0A1M7JWN6"/>
<accession>A0A1M7JWN6</accession>
<proteinExistence type="predicted"/>
<sequence>MDQLNVKAWEGRTDHEEGCISERRAAEIHATLGAGHGPAPREGEEMGPLWHWCAFNPTVPLNELARDGHPALGDFLPPVRLERRMWASGRLTFGAPLRVGERLSRRSFIRSVAEKEGKTGPMVLVSVDHRIYGERGLAIEERQDIVYLDIPDRFRPPAERPLPPDPVLHRRQPISEALLFRYSALTFNAHRIHYDLPYAQEVEHYPGLVVHGPMQATWLIQAACRYRGRRPRHFDFRAVHPVFLTPGDSHELDIMASEDETGALLLCTGQGGYQGMQATAMWEETV</sequence>
<dbReference type="InterPro" id="IPR039569">
    <property type="entry name" value="FAS1-like_DH_region"/>
</dbReference>
<dbReference type="SUPFAM" id="SSF54637">
    <property type="entry name" value="Thioesterase/thiol ester dehydrase-isomerase"/>
    <property type="match status" value="1"/>
</dbReference>
<dbReference type="Gene3D" id="3.10.129.10">
    <property type="entry name" value="Hotdog Thioesterase"/>
    <property type="match status" value="2"/>
</dbReference>
<reference evidence="2 3" key="1">
    <citation type="submission" date="2016-11" db="EMBL/GenBank/DDBJ databases">
        <authorList>
            <person name="Jaros S."/>
            <person name="Januszkiewicz K."/>
            <person name="Wedrychowicz H."/>
        </authorList>
    </citation>
    <scope>NUCLEOTIDE SEQUENCE [LARGE SCALE GENOMIC DNA]</scope>
    <source>
        <strain evidence="2 3">DSM 29589</strain>
    </source>
</reference>
<dbReference type="Proteomes" id="UP000183974">
    <property type="component" value="Unassembled WGS sequence"/>
</dbReference>
<evidence type="ECO:0000259" key="1">
    <source>
        <dbReference type="Pfam" id="PF13452"/>
    </source>
</evidence>
<dbReference type="STRING" id="337701.SAMN05444398_1233"/>
<dbReference type="GO" id="GO:0019171">
    <property type="term" value="F:(3R)-hydroxyacyl-[acyl-carrier-protein] dehydratase activity"/>
    <property type="evidence" value="ECO:0007669"/>
    <property type="project" value="TreeGrafter"/>
</dbReference>
<dbReference type="Pfam" id="PF13452">
    <property type="entry name" value="FAS1_DH_region"/>
    <property type="match status" value="1"/>
</dbReference>